<sequence>MPPVVDLNADLGEEVTDDEALLGLVTSANVACGYHAGSPAIMRAVCALAAELGVSVGAQVSYADRENFGRVPLDVPAAVLREQVADQVGILSAIADSEGVPVRYLKPHGALYHRVRDDAEQAAAVLEGSGRLPVLGMSGRLLTLAGEAGREVILEGFPDRAYDGDRLRPRDRPGAVLTEDDAIVTQALALAGSVRSLCLHGDTPGAVAHARAVRAALEAAGWSLVGL</sequence>
<comment type="caution">
    <text evidence="1">The sequence shown here is derived from an EMBL/GenBank/DDBJ whole genome shotgun (WGS) entry which is preliminary data.</text>
</comment>
<dbReference type="RefSeq" id="WP_344044729.1">
    <property type="nucleotide sequence ID" value="NZ_BAAAPB010000002.1"/>
</dbReference>
<evidence type="ECO:0000313" key="2">
    <source>
        <dbReference type="Proteomes" id="UP001500571"/>
    </source>
</evidence>
<dbReference type="InterPro" id="IPR005501">
    <property type="entry name" value="LamB/YcsF/PxpA-like"/>
</dbReference>
<dbReference type="Pfam" id="PF03746">
    <property type="entry name" value="LamB_YcsF"/>
    <property type="match status" value="1"/>
</dbReference>
<protein>
    <submittedName>
        <fullName evidence="1">5-oxoprolinase subunit PxpA</fullName>
    </submittedName>
</protein>
<gene>
    <name evidence="1" type="ORF">GCM10009798_20590</name>
</gene>
<dbReference type="InterPro" id="IPR011330">
    <property type="entry name" value="Glyco_hydro/deAcase_b/a-brl"/>
</dbReference>
<keyword evidence="2" id="KW-1185">Reference proteome</keyword>
<dbReference type="Gene3D" id="3.20.20.370">
    <property type="entry name" value="Glycoside hydrolase/deacetylase"/>
    <property type="match status" value="1"/>
</dbReference>
<accession>A0ABN2QZ77</accession>
<name>A0ABN2QZ77_9ACTN</name>
<reference evidence="1 2" key="1">
    <citation type="journal article" date="2019" name="Int. J. Syst. Evol. Microbiol.">
        <title>The Global Catalogue of Microorganisms (GCM) 10K type strain sequencing project: providing services to taxonomists for standard genome sequencing and annotation.</title>
        <authorList>
            <consortium name="The Broad Institute Genomics Platform"/>
            <consortium name="The Broad Institute Genome Sequencing Center for Infectious Disease"/>
            <person name="Wu L."/>
            <person name="Ma J."/>
        </authorList>
    </citation>
    <scope>NUCLEOTIDE SEQUENCE [LARGE SCALE GENOMIC DNA]</scope>
    <source>
        <strain evidence="1 2">JCM 15309</strain>
    </source>
</reference>
<dbReference type="EMBL" id="BAAAPB010000002">
    <property type="protein sequence ID" value="GAA1960737.1"/>
    <property type="molecule type" value="Genomic_DNA"/>
</dbReference>
<dbReference type="PANTHER" id="PTHR30292:SF0">
    <property type="entry name" value="5-OXOPROLINASE SUBUNIT A"/>
    <property type="match status" value="1"/>
</dbReference>
<dbReference type="SUPFAM" id="SSF88713">
    <property type="entry name" value="Glycoside hydrolase/deacetylase"/>
    <property type="match status" value="1"/>
</dbReference>
<dbReference type="Proteomes" id="UP001500571">
    <property type="component" value="Unassembled WGS sequence"/>
</dbReference>
<evidence type="ECO:0000313" key="1">
    <source>
        <dbReference type="EMBL" id="GAA1960737.1"/>
    </source>
</evidence>
<dbReference type="PANTHER" id="PTHR30292">
    <property type="entry name" value="UNCHARACTERIZED PROTEIN YBGL-RELATED"/>
    <property type="match status" value="1"/>
</dbReference>
<proteinExistence type="predicted"/>
<organism evidence="1 2">
    <name type="scientific">Nocardioides panacihumi</name>
    <dbReference type="NCBI Taxonomy" id="400774"/>
    <lineage>
        <taxon>Bacteria</taxon>
        <taxon>Bacillati</taxon>
        <taxon>Actinomycetota</taxon>
        <taxon>Actinomycetes</taxon>
        <taxon>Propionibacteriales</taxon>
        <taxon>Nocardioidaceae</taxon>
        <taxon>Nocardioides</taxon>
    </lineage>
</organism>